<dbReference type="EMBL" id="BRXZ01001357">
    <property type="protein sequence ID" value="GMH69210.1"/>
    <property type="molecule type" value="Genomic_DNA"/>
</dbReference>
<dbReference type="SUPFAM" id="SSF48371">
    <property type="entry name" value="ARM repeat"/>
    <property type="match status" value="1"/>
</dbReference>
<dbReference type="GO" id="GO:0000070">
    <property type="term" value="P:mitotic sister chromatid segregation"/>
    <property type="evidence" value="ECO:0007669"/>
    <property type="project" value="TreeGrafter"/>
</dbReference>
<dbReference type="AlphaFoldDB" id="A0A9W7AFY4"/>
<feature type="compositionally biased region" description="Acidic residues" evidence="2">
    <location>
        <begin position="631"/>
        <end position="640"/>
    </location>
</feature>
<dbReference type="GO" id="GO:0005634">
    <property type="term" value="C:nucleus"/>
    <property type="evidence" value="ECO:0007669"/>
    <property type="project" value="InterPro"/>
</dbReference>
<feature type="compositionally biased region" description="Acidic residues" evidence="2">
    <location>
        <begin position="804"/>
        <end position="814"/>
    </location>
</feature>
<accession>A0A9W7AFY4</accession>
<protein>
    <submittedName>
        <fullName evidence="3">Uncharacterized protein</fullName>
    </submittedName>
</protein>
<feature type="repeat" description="HEAT" evidence="1">
    <location>
        <begin position="474"/>
        <end position="510"/>
    </location>
</feature>
<keyword evidence="4" id="KW-1185">Reference proteome</keyword>
<evidence type="ECO:0000256" key="2">
    <source>
        <dbReference type="SAM" id="MobiDB-lite"/>
    </source>
</evidence>
<feature type="compositionally biased region" description="Basic residues" evidence="2">
    <location>
        <begin position="617"/>
        <end position="626"/>
    </location>
</feature>
<dbReference type="Proteomes" id="UP001165082">
    <property type="component" value="Unassembled WGS sequence"/>
</dbReference>
<evidence type="ECO:0000313" key="4">
    <source>
        <dbReference type="Proteomes" id="UP001165082"/>
    </source>
</evidence>
<dbReference type="InterPro" id="IPR024741">
    <property type="entry name" value="Condensin2_G2"/>
</dbReference>
<name>A0A9W7AFY4_9STRA</name>
<comment type="caution">
    <text evidence="3">The sequence shown here is derived from an EMBL/GenBank/DDBJ whole genome shotgun (WGS) entry which is preliminary data.</text>
</comment>
<dbReference type="InterPro" id="IPR016024">
    <property type="entry name" value="ARM-type_fold"/>
</dbReference>
<feature type="region of interest" description="Disordered" evidence="2">
    <location>
        <begin position="803"/>
        <end position="831"/>
    </location>
</feature>
<dbReference type="Pfam" id="PF12422">
    <property type="entry name" value="Condensin2nSMC"/>
    <property type="match status" value="1"/>
</dbReference>
<reference evidence="3" key="1">
    <citation type="submission" date="2022-07" db="EMBL/GenBank/DDBJ databases">
        <title>Genome analysis of Parmales, a sister group of diatoms, reveals the evolutionary specialization of diatoms from phago-mixotrophs to photoautotrophs.</title>
        <authorList>
            <person name="Ban H."/>
            <person name="Sato S."/>
            <person name="Yoshikawa S."/>
            <person name="Kazumasa Y."/>
            <person name="Nakamura Y."/>
            <person name="Ichinomiya M."/>
            <person name="Saitoh K."/>
            <person name="Sato N."/>
            <person name="Blanc-Mathieu R."/>
            <person name="Endo H."/>
            <person name="Kuwata A."/>
            <person name="Ogata H."/>
        </authorList>
    </citation>
    <scope>NUCLEOTIDE SEQUENCE</scope>
</reference>
<dbReference type="GO" id="GO:0000796">
    <property type="term" value="C:condensin complex"/>
    <property type="evidence" value="ECO:0007669"/>
    <property type="project" value="TreeGrafter"/>
</dbReference>
<feature type="region of interest" description="Disordered" evidence="2">
    <location>
        <begin position="615"/>
        <end position="654"/>
    </location>
</feature>
<dbReference type="PANTHER" id="PTHR16199">
    <property type="entry name" value="CONDENSIN-2 COMPLEX SUBUNIT G2"/>
    <property type="match status" value="1"/>
</dbReference>
<dbReference type="PANTHER" id="PTHR16199:SF4">
    <property type="entry name" value="CONDENSIN-2 COMPLEX SUBUNIT G2"/>
    <property type="match status" value="1"/>
</dbReference>
<dbReference type="InterPro" id="IPR011989">
    <property type="entry name" value="ARM-like"/>
</dbReference>
<dbReference type="InterPro" id="IPR021133">
    <property type="entry name" value="HEAT_type_2"/>
</dbReference>
<evidence type="ECO:0000256" key="1">
    <source>
        <dbReference type="PROSITE-ProRule" id="PRU00103"/>
    </source>
</evidence>
<feature type="non-terminal residue" evidence="3">
    <location>
        <position position="1"/>
    </location>
</feature>
<dbReference type="PROSITE" id="PS50077">
    <property type="entry name" value="HEAT_REPEAT"/>
    <property type="match status" value="1"/>
</dbReference>
<dbReference type="OrthoDB" id="10062843at2759"/>
<organism evidence="3 4">
    <name type="scientific">Triparma retinervis</name>
    <dbReference type="NCBI Taxonomy" id="2557542"/>
    <lineage>
        <taxon>Eukaryota</taxon>
        <taxon>Sar</taxon>
        <taxon>Stramenopiles</taxon>
        <taxon>Ochrophyta</taxon>
        <taxon>Bolidophyceae</taxon>
        <taxon>Parmales</taxon>
        <taxon>Triparmaceae</taxon>
        <taxon>Triparma</taxon>
    </lineage>
</organism>
<feature type="compositionally biased region" description="Gly residues" evidence="2">
    <location>
        <begin position="815"/>
        <end position="825"/>
    </location>
</feature>
<dbReference type="Gene3D" id="1.25.10.10">
    <property type="entry name" value="Leucine-rich Repeat Variant"/>
    <property type="match status" value="1"/>
</dbReference>
<evidence type="ECO:0000313" key="3">
    <source>
        <dbReference type="EMBL" id="GMH69210.1"/>
    </source>
</evidence>
<proteinExistence type="predicted"/>
<sequence length="1194" mass="128591">MSEALRNKITNSPKPSDLLSAYGKYKKTHTTFNEIISTLSRKQATSYFKVLAKHARWIIEEEKYVPECCFEDADPENTMIVDKEAGDNLRFLELCSESLTAFSSNNASLFVKSPTASNEAKIEGTVVSLATNLHDLLLELGSLGVEEATRAQLAIMGALESWYLRDLCMKETLVLNVLPLVVIKSLDMDNSSADVARVNNLRSAFSLMDYKDIDTKPFRNLLLKTLSSPAYLKNEEGIKFLVHMMTIDEKLTGDMTRTYKSHIPKASKAQLRAYGEIFLLAWKKASAEDDETSLGHMEDIVIQPMMEASMMVAHAPTARAIRVLLSPIHEAKMDPSVDAMLHKLYSPILWRNLNAANPHVRLCASGIMADTFPLNDPESSAADKVKVINKTVSAMEGLLTDKDTRVRVAGAEAVGKVLEGMWDSLASKDVRSLLNLLVTQQACDATSPLVRAGAVTALTAILENSSSHGVLKALLPLLENLIHDNSEKVKVAMVKLLTKVKTMRGLKFFHIVKVPHLHARLANEPIDSVVAKEMVDLLLNSYFPQGPQATSAMQMHRTIDFMRKSPEAAKVFYGTLHNLLSVGGIAKLTSMLLRCLTTAVDNEKKDIEAGKISMSAKSKKTKKRSKAAMETVEENEEEPSEATPPPAPQASGSLSASNAALMATISETIFILWSSISEDLSKAQHKSSQKFLYEAFQGAVLTDAYAHFEAKERAAASDNDGDTKCYANRVCAALLRTAGNMPPSEITGLVAALTAKLQQAANVVDVTEEIGRDLTPHIALLCLWGKEDAVAVSLGKSIERFFSEDDDDEEEGGGEGDASSGGGSAAGKKRKKKEISKNGAASLLIPNLKASAALIVLKNIMGGSDTSSVSARSKILNHEVACKVLEASLESARAAAERIIRMESGDVMKEGSDDIVIGACEIYGRMALHKEASLSRVLAKGPAAASEIQLNPSARSLLTWLSDKVVPFLAKPRGGGEDEDEDILGIEGALSPIAKPSRSKRKATEQDKDESFAGAGAEGVLGRGEGKALAIQLVKSGLIIFGEWLAVGGSGGAEISKRIAAWGSSLMVDDEVRGSLLLAYGRALLQLCSGGEEARGVWRGILKCDDLSVQEEGVVKGVFAGILRTNARAAVEEIYAAATNGLSGGDKEYGRLARTVEELCPKEAGVPAVAKYCLALALQHGPAAREMARLARAR</sequence>
<gene>
    <name evidence="3" type="ORF">TrRE_jg11089</name>
</gene>